<reference evidence="3" key="2">
    <citation type="journal article" date="2023" name="ISME Commun">
        <title>Characterization of a bloom-associated alphaproteobacterial lineage, 'Candidatus Phycosocius': insights into freshwater algal-bacterial interactions.</title>
        <authorList>
            <person name="Tanabe Y."/>
            <person name="Yamaguchi H."/>
            <person name="Yoshida M."/>
            <person name="Kai A."/>
            <person name="Okazaki Y."/>
        </authorList>
    </citation>
    <scope>NUCLEOTIDE SEQUENCE</scope>
    <source>
        <strain evidence="3">BOTRYCO-1</strain>
    </source>
</reference>
<evidence type="ECO:0000313" key="4">
    <source>
        <dbReference type="Proteomes" id="UP001161064"/>
    </source>
</evidence>
<evidence type="ECO:0000256" key="2">
    <source>
        <dbReference type="SAM" id="Phobius"/>
    </source>
</evidence>
<protein>
    <recommendedName>
        <fullName evidence="5">DUF3971 domain-containing protein</fullName>
    </recommendedName>
</protein>
<dbReference type="InterPro" id="IPR021730">
    <property type="entry name" value="YdbH"/>
</dbReference>
<feature type="transmembrane region" description="Helical" evidence="2">
    <location>
        <begin position="38"/>
        <end position="56"/>
    </location>
</feature>
<evidence type="ECO:0000313" key="3">
    <source>
        <dbReference type="EMBL" id="GIU66354.1"/>
    </source>
</evidence>
<sequence>MTNQIPPSETQIFEPRPSKKIQFKSLNYRAYLTKTTQILGYSGVGIILVVGLIWSWRIPLAEQAVLAMLRGRGIEGDVSFIKLSVNGAVIENFRLGKAQSPTIVMPKATLSWHISIPSGKLILDHFEARGAQLFLRLDQDGKLDFGALTPFLIQSDQPPQIELGQIRFPEAQLWLETPSGRAVARIHASGGDQQGWRAHILLTPPIQPAGRKTLVLDRPISLGLGFRAGVIQANGSRTPTQIGLSVRPNGQNLTFYGLELIGLRGSGSGLLVLDDKGDIEIHTSTLSFAADRLKWADFNAKSLGIYIKPGLWRHVQNPETGRVQAGYGGFHARIEAQDIKPIADTQSGMPSAKSAQARLYLARSKEGQTRLDVQGIVRSMLGPMSAKMTQLKGHIQAELPDLNAWDVVGWSASVSMIGTHVSLATGPRVNPVSGDAKLDFILKDSGRSFTLNGPLTVGLVSGPRLTIRPDGKYPPVLQKRATPTKDHNSGYEAFGAGDVQIQSPISGKGQARIDAFNWSQTGWSLAARRLVLRDFALQGKWMGSSLSGQINRLNLSAFGNGVPKGGGQGQIQLVARAGAGGLGLGAGRVSLTGQLQGEANRLTMSASGPIAGFAKQGRGVRDGQIKLTAHAKSNGPDWSIDFVTSLGAQAFQSPKISFSDLLGKLSGRIGSDTSGLGKRGWSGQANIDLAIAQWRSNDYDLDQAKLTGPLRLAGKHNSLFGSWDLAMEADELRVRELFGRGLHMTAPMQFKADLSRSGDWRADLKMDAQAKHISVGQSQLTDLDLSGPIKLSSVWDKPLLVGSQECLRLQSQSGTFPGQAHIGQISSLVCPDEQGRLASLERTRSTLFADIQFEPLDLRLGGDGTSTYLKLGAVQADFKPFQKGGWALELSSKDVGFNFKMPDGSLANILAQDSLLSIDPDPNGIVMRGRLSGLRARGLPVQIAGEATTELQLRASGLVGTIAFENLLVRDRPNYVPNPVPSNLSGAIAQPNAEVIETPARFGMLSLTGQGTIQGSQIDIQSDISLATSNAFLARAILNHNTQTGLGRLDAISEVVRLGQAPISRTLSPLTQAGVKQRPLDVNDLIPALKGVVLDAVGEVTGNASMAWGPGQATTSQAEVSTQTLDFATLLGQVRGLSGRLELADLWQVRSAGMQKISVNQFDPGLPISDMNIEFSLPGTNSLDLLDASWSFGVGTMSIRPASWTFKVGDQSFLVDVVGVDLAELLRLTNIPNLKVDAKVSGVLPIEVRNGSVEIIGGLLTAPQGGGKIRYSGLGLIEKSDATSKKIPWYRKLVRIQPKEKPTNPKEPHPTLPQKDIEFEILQIMVDGRITGDLTIAMVLQGANDHILAGVPIKLTLTTKMPLGQIADMADQLLETVNSANMLKEIDKLDRAQHGKGFLPNPLPKISKGPGSISMKVE</sequence>
<evidence type="ECO:0008006" key="5">
    <source>
        <dbReference type="Google" id="ProtNLM"/>
    </source>
</evidence>
<reference evidence="3" key="1">
    <citation type="submission" date="2021-05" db="EMBL/GenBank/DDBJ databases">
        <authorList>
            <person name="Tanabe Y."/>
        </authorList>
    </citation>
    <scope>NUCLEOTIDE SEQUENCE</scope>
    <source>
        <strain evidence="3">BOTRYCO-1</strain>
    </source>
</reference>
<comment type="caution">
    <text evidence="3">The sequence shown here is derived from an EMBL/GenBank/DDBJ whole genome shotgun (WGS) entry which is preliminary data.</text>
</comment>
<evidence type="ECO:0000256" key="1">
    <source>
        <dbReference type="SAM" id="MobiDB-lite"/>
    </source>
</evidence>
<dbReference type="Proteomes" id="UP001161064">
    <property type="component" value="Unassembled WGS sequence"/>
</dbReference>
<keyword evidence="2" id="KW-1133">Transmembrane helix</keyword>
<dbReference type="Pfam" id="PF11739">
    <property type="entry name" value="YdbH-like"/>
    <property type="match status" value="1"/>
</dbReference>
<keyword evidence="4" id="KW-1185">Reference proteome</keyword>
<keyword evidence="2" id="KW-0812">Transmembrane</keyword>
<accession>A0ABQ4PTY0</accession>
<feature type="region of interest" description="Disordered" evidence="1">
    <location>
        <begin position="1397"/>
        <end position="1418"/>
    </location>
</feature>
<organism evidence="3 4">
    <name type="scientific">Candidatus Phycosocius spiralis</name>
    <dbReference type="NCBI Taxonomy" id="2815099"/>
    <lineage>
        <taxon>Bacteria</taxon>
        <taxon>Pseudomonadati</taxon>
        <taxon>Pseudomonadota</taxon>
        <taxon>Alphaproteobacteria</taxon>
        <taxon>Caulobacterales</taxon>
        <taxon>Caulobacterales incertae sedis</taxon>
        <taxon>Candidatus Phycosocius</taxon>
    </lineage>
</organism>
<dbReference type="EMBL" id="BPFZ01000002">
    <property type="protein sequence ID" value="GIU66354.1"/>
    <property type="molecule type" value="Genomic_DNA"/>
</dbReference>
<gene>
    <name evidence="3" type="ORF">PsB1_0508</name>
</gene>
<name>A0ABQ4PTY0_9PROT</name>
<proteinExistence type="predicted"/>
<keyword evidence="2" id="KW-0472">Membrane</keyword>